<dbReference type="Proteomes" id="UP000229054">
    <property type="component" value="Unassembled WGS sequence"/>
</dbReference>
<dbReference type="SUPFAM" id="SSF54713">
    <property type="entry name" value="Elongation factor Ts (EF-Ts), dimerisation domain"/>
    <property type="match status" value="1"/>
</dbReference>
<comment type="function">
    <text evidence="5 6">Associates with the EF-Tu.GDP complex and induces the exchange of GDP to GTP. It remains bound to the aminoacyl-tRNA.EF-Tu.GTP complex up to the GTP hydrolysis stage on the ribosome.</text>
</comment>
<comment type="subcellular location">
    <subcellularLocation>
        <location evidence="5 7">Cytoplasm</location>
    </subcellularLocation>
</comment>
<name>A0A2G9YSH6_9BACT</name>
<dbReference type="InterPro" id="IPR014039">
    <property type="entry name" value="Transl_elong_EFTs/EF1B_dimer"/>
</dbReference>
<evidence type="ECO:0000256" key="2">
    <source>
        <dbReference type="ARBA" id="ARBA00016956"/>
    </source>
</evidence>
<comment type="similarity">
    <text evidence="1 5 6">Belongs to the EF-Ts family.</text>
</comment>
<gene>
    <name evidence="5 9" type="primary">tsf</name>
    <name evidence="9" type="ORF">COX38_02050</name>
</gene>
<comment type="caution">
    <text evidence="9">The sequence shown here is derived from an EMBL/GenBank/DDBJ whole genome shotgun (WGS) entry which is preliminary data.</text>
</comment>
<dbReference type="InterPro" id="IPR018101">
    <property type="entry name" value="Transl_elong_Ts_CS"/>
</dbReference>
<evidence type="ECO:0000256" key="3">
    <source>
        <dbReference type="ARBA" id="ARBA00022768"/>
    </source>
</evidence>
<evidence type="ECO:0000313" key="9">
    <source>
        <dbReference type="EMBL" id="PIP22179.1"/>
    </source>
</evidence>
<dbReference type="InterPro" id="IPR001816">
    <property type="entry name" value="Transl_elong_EFTs/EF1B"/>
</dbReference>
<dbReference type="Pfam" id="PF00889">
    <property type="entry name" value="EF_TS"/>
    <property type="match status" value="1"/>
</dbReference>
<dbReference type="EMBL" id="PCRN01000069">
    <property type="protein sequence ID" value="PIP22179.1"/>
    <property type="molecule type" value="Genomic_DNA"/>
</dbReference>
<dbReference type="SUPFAM" id="SSF46934">
    <property type="entry name" value="UBA-like"/>
    <property type="match status" value="1"/>
</dbReference>
<dbReference type="Gene3D" id="1.10.8.10">
    <property type="entry name" value="DNA helicase RuvA subunit, C-terminal domain"/>
    <property type="match status" value="1"/>
</dbReference>
<reference evidence="9 10" key="1">
    <citation type="submission" date="2017-09" db="EMBL/GenBank/DDBJ databases">
        <title>Depth-based differentiation of microbial function through sediment-hosted aquifers and enrichment of novel symbionts in the deep terrestrial subsurface.</title>
        <authorList>
            <person name="Probst A.J."/>
            <person name="Ladd B."/>
            <person name="Jarett J.K."/>
            <person name="Geller-Mcgrath D.E."/>
            <person name="Sieber C.M."/>
            <person name="Emerson J.B."/>
            <person name="Anantharaman K."/>
            <person name="Thomas B.C."/>
            <person name="Malmstrom R."/>
            <person name="Stieglmeier M."/>
            <person name="Klingl A."/>
            <person name="Woyke T."/>
            <person name="Ryan C.M."/>
            <person name="Banfield J.F."/>
        </authorList>
    </citation>
    <scope>NUCLEOTIDE SEQUENCE [LARGE SCALE GENOMIC DNA]</scope>
    <source>
        <strain evidence="9">CG23_combo_of_CG06-09_8_20_14_all_39_25</strain>
    </source>
</reference>
<dbReference type="HAMAP" id="MF_00050">
    <property type="entry name" value="EF_Ts"/>
    <property type="match status" value="1"/>
</dbReference>
<dbReference type="PANTHER" id="PTHR11741:SF0">
    <property type="entry name" value="ELONGATION FACTOR TS, MITOCHONDRIAL"/>
    <property type="match status" value="1"/>
</dbReference>
<organism evidence="9 10">
    <name type="scientific">Candidatus Nealsonbacteria bacterium CG23_combo_of_CG06-09_8_20_14_all_39_25</name>
    <dbReference type="NCBI Taxonomy" id="1974723"/>
    <lineage>
        <taxon>Bacteria</taxon>
        <taxon>Candidatus Nealsoniibacteriota</taxon>
    </lineage>
</organism>
<dbReference type="Gene3D" id="3.30.479.20">
    <property type="entry name" value="Elongation factor Ts, dimerisation domain"/>
    <property type="match status" value="1"/>
</dbReference>
<evidence type="ECO:0000256" key="6">
    <source>
        <dbReference type="RuleBase" id="RU000642"/>
    </source>
</evidence>
<proteinExistence type="inferred from homology"/>
<feature type="domain" description="Translation elongation factor EFTs/EF1B dimerisation" evidence="8">
    <location>
        <begin position="71"/>
        <end position="144"/>
    </location>
</feature>
<dbReference type="PANTHER" id="PTHR11741">
    <property type="entry name" value="ELONGATION FACTOR TS"/>
    <property type="match status" value="1"/>
</dbReference>
<protein>
    <recommendedName>
        <fullName evidence="2 5">Elongation factor Ts</fullName>
        <shortName evidence="5">EF-Ts</shortName>
    </recommendedName>
</protein>
<dbReference type="GO" id="GO:0005737">
    <property type="term" value="C:cytoplasm"/>
    <property type="evidence" value="ECO:0007669"/>
    <property type="project" value="UniProtKB-SubCell"/>
</dbReference>
<keyword evidence="5" id="KW-0963">Cytoplasm</keyword>
<sequence length="148" mass="16579">MISINQIKQLREASGVSITECQKALTEAKGDAEKAKEILKKRGKEVAQKKAERKASQGIIDSYIHPNKKVGVLLELNCETDFVAKSKDFQQLAHELCLQIAAMGGEETPLLEQLWIKDESKTIKDLIEEAIAKLGENIIIKSFIRYIL</sequence>
<dbReference type="GO" id="GO:0003746">
    <property type="term" value="F:translation elongation factor activity"/>
    <property type="evidence" value="ECO:0007669"/>
    <property type="project" value="UniProtKB-UniRule"/>
</dbReference>
<evidence type="ECO:0000256" key="1">
    <source>
        <dbReference type="ARBA" id="ARBA00005532"/>
    </source>
</evidence>
<keyword evidence="4 5" id="KW-0648">Protein biosynthesis</keyword>
<keyword evidence="3 5" id="KW-0251">Elongation factor</keyword>
<dbReference type="InterPro" id="IPR036402">
    <property type="entry name" value="EF-Ts_dimer_sf"/>
</dbReference>
<dbReference type="InterPro" id="IPR009060">
    <property type="entry name" value="UBA-like_sf"/>
</dbReference>
<evidence type="ECO:0000313" key="10">
    <source>
        <dbReference type="Proteomes" id="UP000229054"/>
    </source>
</evidence>
<feature type="region of interest" description="Involved in Mg(2+) ion dislocation from EF-Tu" evidence="5">
    <location>
        <begin position="80"/>
        <end position="83"/>
    </location>
</feature>
<evidence type="ECO:0000256" key="5">
    <source>
        <dbReference type="HAMAP-Rule" id="MF_00050"/>
    </source>
</evidence>
<dbReference type="PROSITE" id="PS01127">
    <property type="entry name" value="EF_TS_2"/>
    <property type="match status" value="1"/>
</dbReference>
<evidence type="ECO:0000256" key="4">
    <source>
        <dbReference type="ARBA" id="ARBA00022917"/>
    </source>
</evidence>
<dbReference type="FunFam" id="1.10.8.10:FF:000001">
    <property type="entry name" value="Elongation factor Ts"/>
    <property type="match status" value="1"/>
</dbReference>
<dbReference type="AlphaFoldDB" id="A0A2G9YSH6"/>
<dbReference type="CDD" id="cd14275">
    <property type="entry name" value="UBA_EF-Ts"/>
    <property type="match status" value="1"/>
</dbReference>
<accession>A0A2G9YSH6</accession>
<evidence type="ECO:0000259" key="8">
    <source>
        <dbReference type="Pfam" id="PF00889"/>
    </source>
</evidence>
<dbReference type="NCBIfam" id="TIGR00116">
    <property type="entry name" value="tsf"/>
    <property type="match status" value="1"/>
</dbReference>
<evidence type="ECO:0000256" key="7">
    <source>
        <dbReference type="RuleBase" id="RU000643"/>
    </source>
</evidence>